<reference evidence="11 12" key="1">
    <citation type="journal article" date="2015" name="Proc. Natl. Acad. Sci. U.S.A.">
        <title>Expanded metabolic versatility of ubiquitous nitrite-oxidizing bacteria from the genus Nitrospira.</title>
        <authorList>
            <person name="Koch H."/>
            <person name="Lucker S."/>
            <person name="Albertsen M."/>
            <person name="Kitzinger K."/>
            <person name="Herbold C."/>
            <person name="Spieck E."/>
            <person name="Nielsen P.H."/>
            <person name="Wagner M."/>
            <person name="Daims H."/>
        </authorList>
    </citation>
    <scope>NUCLEOTIDE SEQUENCE [LARGE SCALE GENOMIC DNA]</scope>
    <source>
        <strain evidence="11 12">NSP M-1</strain>
    </source>
</reference>
<proteinExistence type="inferred from homology"/>
<evidence type="ECO:0000256" key="5">
    <source>
        <dbReference type="ARBA" id="ARBA00022692"/>
    </source>
</evidence>
<feature type="transmembrane region" description="Helical" evidence="9">
    <location>
        <begin position="176"/>
        <end position="195"/>
    </location>
</feature>
<dbReference type="KEGG" id="nmv:NITMOv2_4650"/>
<evidence type="ECO:0000259" key="10">
    <source>
        <dbReference type="Pfam" id="PF01061"/>
    </source>
</evidence>
<feature type="transmembrane region" description="Helical" evidence="9">
    <location>
        <begin position="233"/>
        <end position="252"/>
    </location>
</feature>
<feature type="domain" description="ABC-2 type transporter transmembrane" evidence="10">
    <location>
        <begin position="28"/>
        <end position="222"/>
    </location>
</feature>
<sequence>MQALARGAHELLGAMSLKDTWAYSGLQDIRLRYRRSFLGPWWLTLSTAITIAVLGVLWSKIFEMDIAEYLPFFAIGHVIWTWISAQLNDACAGFTQFEHIIKQTRLPYPTYLLRLSIRHTLILAHNAVVVAAVLLFAGTGFHAVSWLALIGVALVFVICVLVAIVLAIGCARYRDLQPLIASGLQIAFFVTPILWQPGALRSAAWMAELNPLFHWIELIRQPLLGHLPAAAHYWWTGASMAVLGAVSLWLLGRERDRIAYWM</sequence>
<evidence type="ECO:0000256" key="1">
    <source>
        <dbReference type="ARBA" id="ARBA00004651"/>
    </source>
</evidence>
<keyword evidence="12" id="KW-1185">Reference proteome</keyword>
<dbReference type="GO" id="GO:0005886">
    <property type="term" value="C:plasma membrane"/>
    <property type="evidence" value="ECO:0007669"/>
    <property type="project" value="UniProtKB-SubCell"/>
</dbReference>
<evidence type="ECO:0000256" key="2">
    <source>
        <dbReference type="ARBA" id="ARBA00007783"/>
    </source>
</evidence>
<protein>
    <submittedName>
        <fullName evidence="11">O-antigen export system, permease protein</fullName>
    </submittedName>
</protein>
<dbReference type="InterPro" id="IPR013525">
    <property type="entry name" value="ABC2_TM"/>
</dbReference>
<evidence type="ECO:0000256" key="4">
    <source>
        <dbReference type="ARBA" id="ARBA00022475"/>
    </source>
</evidence>
<evidence type="ECO:0000256" key="6">
    <source>
        <dbReference type="ARBA" id="ARBA00022989"/>
    </source>
</evidence>
<keyword evidence="8 9" id="KW-0472">Membrane</keyword>
<dbReference type="STRING" id="42253.NITMOv2_4650"/>
<comment type="subcellular location">
    <subcellularLocation>
        <location evidence="1">Cell membrane</location>
        <topology evidence="1">Multi-pass membrane protein</topology>
    </subcellularLocation>
</comment>
<evidence type="ECO:0000313" key="12">
    <source>
        <dbReference type="Proteomes" id="UP000069205"/>
    </source>
</evidence>
<name>A0A0K2GJA3_NITMO</name>
<dbReference type="PATRIC" id="fig|42253.5.peg.4585"/>
<comment type="similarity">
    <text evidence="2">Belongs to the ABC-2 integral membrane protein family.</text>
</comment>
<gene>
    <name evidence="11" type="ORF">NITMOv2_4650</name>
</gene>
<dbReference type="GO" id="GO:0015774">
    <property type="term" value="P:polysaccharide transport"/>
    <property type="evidence" value="ECO:0007669"/>
    <property type="project" value="UniProtKB-KW"/>
</dbReference>
<feature type="transmembrane region" description="Helical" evidence="9">
    <location>
        <begin position="143"/>
        <end position="169"/>
    </location>
</feature>
<dbReference type="GO" id="GO:0015920">
    <property type="term" value="P:lipopolysaccharide transport"/>
    <property type="evidence" value="ECO:0007669"/>
    <property type="project" value="TreeGrafter"/>
</dbReference>
<feature type="transmembrane region" description="Helical" evidence="9">
    <location>
        <begin position="37"/>
        <end position="58"/>
    </location>
</feature>
<evidence type="ECO:0000313" key="11">
    <source>
        <dbReference type="EMBL" id="ALA61021.1"/>
    </source>
</evidence>
<evidence type="ECO:0000256" key="3">
    <source>
        <dbReference type="ARBA" id="ARBA00022448"/>
    </source>
</evidence>
<feature type="transmembrane region" description="Helical" evidence="9">
    <location>
        <begin position="115"/>
        <end position="137"/>
    </location>
</feature>
<organism evidence="11 12">
    <name type="scientific">Nitrospira moscoviensis</name>
    <dbReference type="NCBI Taxonomy" id="42253"/>
    <lineage>
        <taxon>Bacteria</taxon>
        <taxon>Pseudomonadati</taxon>
        <taxon>Nitrospirota</taxon>
        <taxon>Nitrospiria</taxon>
        <taxon>Nitrospirales</taxon>
        <taxon>Nitrospiraceae</taxon>
        <taxon>Nitrospira</taxon>
    </lineage>
</organism>
<keyword evidence="6 9" id="KW-1133">Transmembrane helix</keyword>
<dbReference type="AlphaFoldDB" id="A0A0K2GJA3"/>
<keyword evidence="7" id="KW-0762">Sugar transport</keyword>
<dbReference type="Pfam" id="PF01061">
    <property type="entry name" value="ABC2_membrane"/>
    <property type="match status" value="1"/>
</dbReference>
<keyword evidence="5 9" id="KW-0812">Transmembrane</keyword>
<keyword evidence="7" id="KW-0625">Polysaccharide transport</keyword>
<dbReference type="EMBL" id="CP011801">
    <property type="protein sequence ID" value="ALA61021.1"/>
    <property type="molecule type" value="Genomic_DNA"/>
</dbReference>
<keyword evidence="3" id="KW-0813">Transport</keyword>
<evidence type="ECO:0000256" key="9">
    <source>
        <dbReference type="SAM" id="Phobius"/>
    </source>
</evidence>
<keyword evidence="4" id="KW-1003">Cell membrane</keyword>
<dbReference type="Proteomes" id="UP000069205">
    <property type="component" value="Chromosome"/>
</dbReference>
<dbReference type="PANTHER" id="PTHR30413:SF10">
    <property type="entry name" value="CAPSULE POLYSACCHARIDE EXPORT INNER-MEMBRANE PROTEIN CTRC"/>
    <property type="match status" value="1"/>
</dbReference>
<accession>A0A0K2GJA3</accession>
<evidence type="ECO:0000256" key="8">
    <source>
        <dbReference type="ARBA" id="ARBA00023136"/>
    </source>
</evidence>
<evidence type="ECO:0000256" key="7">
    <source>
        <dbReference type="ARBA" id="ARBA00023047"/>
    </source>
</evidence>
<feature type="transmembrane region" description="Helical" evidence="9">
    <location>
        <begin position="70"/>
        <end position="94"/>
    </location>
</feature>
<dbReference type="RefSeq" id="WP_202967285.1">
    <property type="nucleotide sequence ID" value="NZ_CP011801.1"/>
</dbReference>
<dbReference type="GO" id="GO:0140359">
    <property type="term" value="F:ABC-type transporter activity"/>
    <property type="evidence" value="ECO:0007669"/>
    <property type="project" value="InterPro"/>
</dbReference>
<dbReference type="PANTHER" id="PTHR30413">
    <property type="entry name" value="INNER MEMBRANE TRANSPORT PERMEASE"/>
    <property type="match status" value="1"/>
</dbReference>